<protein>
    <submittedName>
        <fullName evidence="1">Uncharacterized protein</fullName>
    </submittedName>
</protein>
<evidence type="ECO:0000313" key="2">
    <source>
        <dbReference type="Proteomes" id="UP000708208"/>
    </source>
</evidence>
<gene>
    <name evidence="1" type="ORF">AFUS01_LOCUS32911</name>
</gene>
<sequence>NVTAKARKFLKNEDELNEAIILLGKLFHTKNMMAYDYERRRLENEWPAGLIQYFQENVENDFLASSRWELERANLYSTTSGVTDNR</sequence>
<dbReference type="AlphaFoldDB" id="A0A8J2LI54"/>
<feature type="non-terminal residue" evidence="1">
    <location>
        <position position="1"/>
    </location>
</feature>
<keyword evidence="2" id="KW-1185">Reference proteome</keyword>
<comment type="caution">
    <text evidence="1">The sequence shown here is derived from an EMBL/GenBank/DDBJ whole genome shotgun (WGS) entry which is preliminary data.</text>
</comment>
<accession>A0A8J2LI54</accession>
<dbReference type="Proteomes" id="UP000708208">
    <property type="component" value="Unassembled WGS sequence"/>
</dbReference>
<evidence type="ECO:0000313" key="1">
    <source>
        <dbReference type="EMBL" id="CAG7822650.1"/>
    </source>
</evidence>
<dbReference type="OrthoDB" id="5791190at2759"/>
<organism evidence="1 2">
    <name type="scientific">Allacma fusca</name>
    <dbReference type="NCBI Taxonomy" id="39272"/>
    <lineage>
        <taxon>Eukaryota</taxon>
        <taxon>Metazoa</taxon>
        <taxon>Ecdysozoa</taxon>
        <taxon>Arthropoda</taxon>
        <taxon>Hexapoda</taxon>
        <taxon>Collembola</taxon>
        <taxon>Symphypleona</taxon>
        <taxon>Sminthuridae</taxon>
        <taxon>Allacma</taxon>
    </lineage>
</organism>
<dbReference type="EMBL" id="CAJVCH010527016">
    <property type="protein sequence ID" value="CAG7822650.1"/>
    <property type="molecule type" value="Genomic_DNA"/>
</dbReference>
<name>A0A8J2LI54_9HEXA</name>
<reference evidence="1" key="1">
    <citation type="submission" date="2021-06" db="EMBL/GenBank/DDBJ databases">
        <authorList>
            <person name="Hodson N. C."/>
            <person name="Mongue J. A."/>
            <person name="Jaron S. K."/>
        </authorList>
    </citation>
    <scope>NUCLEOTIDE SEQUENCE</scope>
</reference>
<proteinExistence type="predicted"/>